<dbReference type="RefSeq" id="WP_263736065.1">
    <property type="nucleotide sequence ID" value="NZ_JAOWKY010000006.1"/>
</dbReference>
<accession>A0ABT2ZH67</accession>
<gene>
    <name evidence="3" type="ORF">OEW28_17360</name>
</gene>
<dbReference type="SUPFAM" id="SSF52540">
    <property type="entry name" value="P-loop containing nucleoside triphosphate hydrolases"/>
    <property type="match status" value="1"/>
</dbReference>
<comment type="caution">
    <text evidence="3">The sequence shown here is derived from an EMBL/GenBank/DDBJ whole genome shotgun (WGS) entry which is preliminary data.</text>
</comment>
<protein>
    <submittedName>
        <fullName evidence="3">Chromosome segregation protein SMC</fullName>
    </submittedName>
</protein>
<proteinExistence type="predicted"/>
<organism evidence="3 4">
    <name type="scientific">Albidovulum marisflavi</name>
    <dbReference type="NCBI Taxonomy" id="2984159"/>
    <lineage>
        <taxon>Bacteria</taxon>
        <taxon>Pseudomonadati</taxon>
        <taxon>Pseudomonadota</taxon>
        <taxon>Alphaproteobacteria</taxon>
        <taxon>Rhodobacterales</taxon>
        <taxon>Paracoccaceae</taxon>
        <taxon>Albidovulum</taxon>
    </lineage>
</organism>
<reference evidence="3 4" key="1">
    <citation type="submission" date="2022-10" db="EMBL/GenBank/DDBJ databases">
        <title>Defluviimonas sp. nov., isolated from ocean surface water.</title>
        <authorList>
            <person name="He W."/>
            <person name="Wang L."/>
            <person name="Zhang D.-F."/>
        </authorList>
    </citation>
    <scope>NUCLEOTIDE SEQUENCE [LARGE SCALE GENOMIC DNA]</scope>
    <source>
        <strain evidence="3 4">WL0002</strain>
    </source>
</reference>
<feature type="region of interest" description="Disordered" evidence="2">
    <location>
        <begin position="595"/>
        <end position="620"/>
    </location>
</feature>
<evidence type="ECO:0000256" key="2">
    <source>
        <dbReference type="SAM" id="MobiDB-lite"/>
    </source>
</evidence>
<sequence length="877" mass="93965">MRLRTIDITNVRRFAGKRASLSGIGDGITVLSEPNEFGKSTFFDALHALFFEKHRSHKAPVKALQPHAGGAPEVAVEVELPDGRFRISKRWLQRPQARVTDANGRLIAQEDEAEAWIDRLMGGDLAGPSGLLWVRQGLHGMEPEGAGTDDRRERERGLAARRDLLSSVAGEIDMMTGGRRMDAVLDRVAQDYERLATATGRPKAGGEWARALEEAETLASEEANLRPRAVRLSADLERRAEVKRSLARLTDPHDAAARADGLRAAEAAHLAAQAHNARVEQAEAAARVATLDAKAAQREIDRLQALVDRLEQARGILAEAEEQAKTARARAEDMASRDRSAAEVVETAAAATRELRLRLARAMKADAARSAQARAEDLRRRLDRATSLQGAIDSDRARRQRIIVTAKALDIAEKAQNALDFARARAESQAVTVEAMPDSGAEATIDGRLLPTGPQPILVATEIALSGFGHLRVDPGESRDIDLGAEVDKALKAIEAVLAGCGVETVAQARQSWSEALRLDAALAQGAALLAEVAPDGVDALRGAIASALAEVTEAPAEVEDPVSLTAELAKAEQAEDEARASAKAAHAVAIAAGEARAGGEADRRTAERRLTEAQEEAGEPEKLAEEIAFIRKRLPELHNTGSLAAQALEALKSSAPDLATCEAGLARARSAVEQARQAESAGREELARLNATISALADEGIEERLAGIAGARAEAEARAARYEAEVRALNRLRLALEDARAKARDAYFGPVLRELQPLLSILYPGAQLSIDDQSLLPVTLTRDGQTEAMEILSGGTQEQVAILTRLAFARLFAADGRAVPVILDDALVHSDDDRIEAMFTALHRTARDQQILVLTCRQRAFAALGGTRAEVLVEAA</sequence>
<dbReference type="PANTHER" id="PTHR41259:SF1">
    <property type="entry name" value="DOUBLE-STRAND BREAK REPAIR RAD50 ATPASE, PUTATIVE-RELATED"/>
    <property type="match status" value="1"/>
</dbReference>
<name>A0ABT2ZH67_9RHOB</name>
<dbReference type="EMBL" id="JAOWKY010000006">
    <property type="protein sequence ID" value="MCV2870385.1"/>
    <property type="molecule type" value="Genomic_DNA"/>
</dbReference>
<feature type="coiled-coil region" evidence="1">
    <location>
        <begin position="706"/>
        <end position="743"/>
    </location>
</feature>
<keyword evidence="1" id="KW-0175">Coiled coil</keyword>
<dbReference type="Proteomes" id="UP001652542">
    <property type="component" value="Unassembled WGS sequence"/>
</dbReference>
<evidence type="ECO:0000313" key="4">
    <source>
        <dbReference type="Proteomes" id="UP001652542"/>
    </source>
</evidence>
<evidence type="ECO:0000256" key="1">
    <source>
        <dbReference type="SAM" id="Coils"/>
    </source>
</evidence>
<feature type="coiled-coil region" evidence="1">
    <location>
        <begin position="279"/>
        <end position="337"/>
    </location>
</feature>
<feature type="compositionally biased region" description="Basic and acidic residues" evidence="2">
    <location>
        <begin position="598"/>
        <end position="613"/>
    </location>
</feature>
<evidence type="ECO:0000313" key="3">
    <source>
        <dbReference type="EMBL" id="MCV2870385.1"/>
    </source>
</evidence>
<dbReference type="Gene3D" id="3.40.50.300">
    <property type="entry name" value="P-loop containing nucleotide triphosphate hydrolases"/>
    <property type="match status" value="2"/>
</dbReference>
<dbReference type="PANTHER" id="PTHR41259">
    <property type="entry name" value="DOUBLE-STRAND BREAK REPAIR RAD50 ATPASE, PUTATIVE-RELATED"/>
    <property type="match status" value="1"/>
</dbReference>
<keyword evidence="4" id="KW-1185">Reference proteome</keyword>
<dbReference type="InterPro" id="IPR027417">
    <property type="entry name" value="P-loop_NTPase"/>
</dbReference>